<keyword evidence="9 10" id="KW-0472">Membrane</keyword>
<organism evidence="13 14">
    <name type="scientific">Diplodia seriata</name>
    <dbReference type="NCBI Taxonomy" id="420778"/>
    <lineage>
        <taxon>Eukaryota</taxon>
        <taxon>Fungi</taxon>
        <taxon>Dikarya</taxon>
        <taxon>Ascomycota</taxon>
        <taxon>Pezizomycotina</taxon>
        <taxon>Dothideomycetes</taxon>
        <taxon>Dothideomycetes incertae sedis</taxon>
        <taxon>Botryosphaeriales</taxon>
        <taxon>Botryosphaeriaceae</taxon>
        <taxon>Diplodia</taxon>
    </lineage>
</organism>
<comment type="similarity">
    <text evidence="2 11">Belongs to the mitochondrial carrier (TC 2.A.29) family.</text>
</comment>
<keyword evidence="8" id="KW-0496">Mitochondrion</keyword>
<evidence type="ECO:0000256" key="10">
    <source>
        <dbReference type="PROSITE-ProRule" id="PRU00282"/>
    </source>
</evidence>
<dbReference type="InterPro" id="IPR023395">
    <property type="entry name" value="MCP_dom_sf"/>
</dbReference>
<evidence type="ECO:0000256" key="8">
    <source>
        <dbReference type="ARBA" id="ARBA00023128"/>
    </source>
</evidence>
<evidence type="ECO:0000256" key="9">
    <source>
        <dbReference type="ARBA" id="ARBA00023136"/>
    </source>
</evidence>
<dbReference type="PANTHER" id="PTHR45788:SF3">
    <property type="entry name" value="TRICARBOXYLATE TRANSPORT PROTEIN"/>
    <property type="match status" value="1"/>
</dbReference>
<feature type="region of interest" description="Disordered" evidence="12">
    <location>
        <begin position="69"/>
        <end position="98"/>
    </location>
</feature>
<accession>A0A1S8B3S4</accession>
<dbReference type="GO" id="GO:0005743">
    <property type="term" value="C:mitochondrial inner membrane"/>
    <property type="evidence" value="ECO:0007669"/>
    <property type="project" value="UniProtKB-SubCell"/>
</dbReference>
<comment type="subcellular location">
    <subcellularLocation>
        <location evidence="1">Mitochondrion inner membrane</location>
        <topology evidence="1">Multi-pass membrane protein</topology>
    </subcellularLocation>
</comment>
<dbReference type="OrthoDB" id="44467at2759"/>
<dbReference type="PANTHER" id="PTHR45788">
    <property type="entry name" value="SUCCINATE/FUMARATE MITOCHONDRIAL TRANSPORTER-RELATED"/>
    <property type="match status" value="1"/>
</dbReference>
<evidence type="ECO:0000256" key="5">
    <source>
        <dbReference type="ARBA" id="ARBA00022737"/>
    </source>
</evidence>
<dbReference type="GO" id="GO:0006843">
    <property type="term" value="P:mitochondrial citrate transmembrane transport"/>
    <property type="evidence" value="ECO:0007669"/>
    <property type="project" value="TreeGrafter"/>
</dbReference>
<evidence type="ECO:0000256" key="4">
    <source>
        <dbReference type="ARBA" id="ARBA00022692"/>
    </source>
</evidence>
<keyword evidence="6" id="KW-0999">Mitochondrion inner membrane</keyword>
<evidence type="ECO:0000256" key="7">
    <source>
        <dbReference type="ARBA" id="ARBA00022989"/>
    </source>
</evidence>
<evidence type="ECO:0000256" key="6">
    <source>
        <dbReference type="ARBA" id="ARBA00022792"/>
    </source>
</evidence>
<dbReference type="GO" id="GO:0071913">
    <property type="term" value="F:citrate secondary active transmembrane transporter activity"/>
    <property type="evidence" value="ECO:0007669"/>
    <property type="project" value="TreeGrafter"/>
</dbReference>
<dbReference type="Pfam" id="PF00153">
    <property type="entry name" value="Mito_carr"/>
    <property type="match status" value="3"/>
</dbReference>
<proteinExistence type="inferred from homology"/>
<protein>
    <submittedName>
        <fullName evidence="13">Tricarboxylate transport protein</fullName>
    </submittedName>
</protein>
<keyword evidence="3 11" id="KW-0813">Transport</keyword>
<dbReference type="Gene3D" id="1.50.40.10">
    <property type="entry name" value="Mitochondrial carrier domain"/>
    <property type="match status" value="1"/>
</dbReference>
<evidence type="ECO:0000256" key="1">
    <source>
        <dbReference type="ARBA" id="ARBA00004448"/>
    </source>
</evidence>
<reference evidence="13 14" key="1">
    <citation type="submission" date="2017-01" db="EMBL/GenBank/DDBJ databases">
        <title>Draft genome sequence of Diplodia seriata F98.1, a fungal species involved in grapevine trunk diseases.</title>
        <authorList>
            <person name="Robert-Siegwald G."/>
            <person name="Vallet J."/>
            <person name="Abou-Mansour E."/>
            <person name="Xu J."/>
            <person name="Rey P."/>
            <person name="Bertsch C."/>
            <person name="Rego C."/>
            <person name="Larignon P."/>
            <person name="Fontaine F."/>
            <person name="Lebrun M.-H."/>
        </authorList>
    </citation>
    <scope>NUCLEOTIDE SEQUENCE [LARGE SCALE GENOMIC DNA]</scope>
    <source>
        <strain evidence="13 14">F98.1</strain>
    </source>
</reference>
<dbReference type="PRINTS" id="PR00926">
    <property type="entry name" value="MITOCARRIER"/>
</dbReference>
<dbReference type="AlphaFoldDB" id="A0A1S8B3S4"/>
<sequence length="401" mass="42461">MDRSREIRWPAVGWHCATTAQSSGPSDVTAAAPPDPEINTSLINVICSTSALACLVRKKSCDGEDCPHHAGATPIPTTTTASPPATMPAKDDSANNGPPIPAHVSLLAGGAAGAIEAALTYPFEFAKTRVQLRNEATTTTPQQGPRQPYRSPNPFHIIRGVVRDEGARALYSGCASLVIGSVGKDGVRFLSFDLIKRQFADPDTGTLTPLRSLGAGMSAGVVASATAVTPTERIKTALIDDARAGGERRFRGSMVEAVRAVVREDGVVRGLYRGFAGTTLKQASATACRMGTYNILKDWERVRGVEQTTVVNFANGSVAGIVTTYATQPFDTIKTRCQSARGESTAAAVKSIWDDGGVRAFWRGTVMRLGRTIFSGGILFTGYERMVKILDPLIGRGTGYA</sequence>
<dbReference type="STRING" id="420778.A0A1S8B3S4"/>
<name>A0A1S8B3S4_9PEZI</name>
<evidence type="ECO:0000256" key="3">
    <source>
        <dbReference type="ARBA" id="ARBA00022448"/>
    </source>
</evidence>
<dbReference type="InterPro" id="IPR049563">
    <property type="entry name" value="TXTP-like"/>
</dbReference>
<evidence type="ECO:0000313" key="13">
    <source>
        <dbReference type="EMBL" id="OMP82018.1"/>
    </source>
</evidence>
<evidence type="ECO:0000313" key="14">
    <source>
        <dbReference type="Proteomes" id="UP000190776"/>
    </source>
</evidence>
<comment type="caution">
    <text evidence="13">The sequence shown here is derived from an EMBL/GenBank/DDBJ whole genome shotgun (WGS) entry which is preliminary data.</text>
</comment>
<dbReference type="InterPro" id="IPR018108">
    <property type="entry name" value="MCP_transmembrane"/>
</dbReference>
<dbReference type="EMBL" id="MSZU01000114">
    <property type="protein sequence ID" value="OMP82018.1"/>
    <property type="molecule type" value="Genomic_DNA"/>
</dbReference>
<keyword evidence="7" id="KW-1133">Transmembrane helix</keyword>
<evidence type="ECO:0000256" key="11">
    <source>
        <dbReference type="RuleBase" id="RU000488"/>
    </source>
</evidence>
<feature type="repeat" description="Solcar" evidence="10">
    <location>
        <begin position="307"/>
        <end position="389"/>
    </location>
</feature>
<keyword evidence="5" id="KW-0677">Repeat</keyword>
<dbReference type="InterPro" id="IPR002067">
    <property type="entry name" value="MCP"/>
</dbReference>
<gene>
    <name evidence="13" type="ORF">BK809_0006327</name>
</gene>
<evidence type="ECO:0000256" key="2">
    <source>
        <dbReference type="ARBA" id="ARBA00006375"/>
    </source>
</evidence>
<dbReference type="Proteomes" id="UP000190776">
    <property type="component" value="Unassembled WGS sequence"/>
</dbReference>
<dbReference type="SUPFAM" id="SSF103506">
    <property type="entry name" value="Mitochondrial carrier"/>
    <property type="match status" value="1"/>
</dbReference>
<feature type="repeat" description="Solcar" evidence="10">
    <location>
        <begin position="207"/>
        <end position="299"/>
    </location>
</feature>
<feature type="repeat" description="Solcar" evidence="10">
    <location>
        <begin position="100"/>
        <end position="198"/>
    </location>
</feature>
<evidence type="ECO:0000256" key="12">
    <source>
        <dbReference type="SAM" id="MobiDB-lite"/>
    </source>
</evidence>
<dbReference type="PROSITE" id="PS50920">
    <property type="entry name" value="SOLCAR"/>
    <property type="match status" value="3"/>
</dbReference>
<feature type="compositionally biased region" description="Low complexity" evidence="12">
    <location>
        <begin position="70"/>
        <end position="88"/>
    </location>
</feature>
<keyword evidence="4 10" id="KW-0812">Transmembrane</keyword>